<dbReference type="Proteomes" id="UP000006426">
    <property type="component" value="Chromosome"/>
</dbReference>
<accession>A0AAD0PRM3</accession>
<protein>
    <submittedName>
        <fullName evidence="1">Uncharacterized protein</fullName>
    </submittedName>
</protein>
<proteinExistence type="predicted"/>
<dbReference type="EMBL" id="CP031225">
    <property type="protein sequence ID" value="AXH54568.1"/>
    <property type="molecule type" value="Genomic_DNA"/>
</dbReference>
<sequence>MVYCRVASCLTGRALADAHRSSRSSVRMPFVTLRVTPAPHHLRKRTQSVQNRMPTQSVGTISSWICARDYNNLSSVIGNSRIRLPVAW</sequence>
<dbReference type="AlphaFoldDB" id="A0AAD0PRM3"/>
<organism evidence="1 2">
    <name type="scientific">Pseudomonas amygdali pv. lachrymans str. M301315</name>
    <dbReference type="NCBI Taxonomy" id="629260"/>
    <lineage>
        <taxon>Bacteria</taxon>
        <taxon>Pseudomonadati</taxon>
        <taxon>Pseudomonadota</taxon>
        <taxon>Gammaproteobacteria</taxon>
        <taxon>Pseudomonadales</taxon>
        <taxon>Pseudomonadaceae</taxon>
        <taxon>Pseudomonas</taxon>
        <taxon>Pseudomonas amygdali</taxon>
    </lineage>
</organism>
<reference evidence="1 2" key="1">
    <citation type="journal article" date="2011" name="PLoS Pathog.">
        <title>Dynamic evolution of pathogenicity revealed by sequencing and comparative genomics of 19 Pseudomonas syringae isolates.</title>
        <authorList>
            <person name="Baltrus D.A."/>
            <person name="Nishimura M.T."/>
            <person name="Romanchuk A."/>
            <person name="Chang J.H."/>
            <person name="Mukhtar M.S."/>
            <person name="Cherkis K."/>
            <person name="Roach J."/>
            <person name="Grant S.R."/>
            <person name="Jones C.D."/>
            <person name="Dangl J.L."/>
        </authorList>
    </citation>
    <scope>NUCLEOTIDE SEQUENCE [LARGE SCALE GENOMIC DNA]</scope>
    <source>
        <strain evidence="1 2">M301315</strain>
    </source>
</reference>
<evidence type="ECO:0000313" key="2">
    <source>
        <dbReference type="Proteomes" id="UP000006426"/>
    </source>
</evidence>
<gene>
    <name evidence="1" type="ORF">PLA107_003910</name>
</gene>
<name>A0AAD0PRM3_PSEAV</name>
<evidence type="ECO:0000313" key="1">
    <source>
        <dbReference type="EMBL" id="AXH54568.1"/>
    </source>
</evidence>